<feature type="transmembrane region" description="Helical" evidence="6">
    <location>
        <begin position="56"/>
        <end position="76"/>
    </location>
</feature>
<feature type="transmembrane region" description="Helical" evidence="6">
    <location>
        <begin position="387"/>
        <end position="408"/>
    </location>
</feature>
<feature type="transmembrane region" description="Helical" evidence="6">
    <location>
        <begin position="16"/>
        <end position="36"/>
    </location>
</feature>
<comment type="caution">
    <text evidence="8">The sequence shown here is derived from an EMBL/GenBank/DDBJ whole genome shotgun (WGS) entry which is preliminary data.</text>
</comment>
<dbReference type="OrthoDB" id="5086884at2759"/>
<keyword evidence="3 6" id="KW-0812">Transmembrane</keyword>
<comment type="subcellular location">
    <subcellularLocation>
        <location evidence="1">Membrane</location>
        <topology evidence="1">Multi-pass membrane protein</topology>
    </subcellularLocation>
</comment>
<dbReference type="Pfam" id="PF07690">
    <property type="entry name" value="MFS_1"/>
    <property type="match status" value="1"/>
</dbReference>
<dbReference type="InterPro" id="IPR036259">
    <property type="entry name" value="MFS_trans_sf"/>
</dbReference>
<feature type="transmembrane region" description="Helical" evidence="6">
    <location>
        <begin position="178"/>
        <end position="199"/>
    </location>
</feature>
<dbReference type="EMBL" id="JANBOI010000086">
    <property type="protein sequence ID" value="KAJ1734243.1"/>
    <property type="molecule type" value="Genomic_DNA"/>
</dbReference>
<dbReference type="Proteomes" id="UP001143981">
    <property type="component" value="Unassembled WGS sequence"/>
</dbReference>
<organism evidence="8 9">
    <name type="scientific">Coemansia biformis</name>
    <dbReference type="NCBI Taxonomy" id="1286918"/>
    <lineage>
        <taxon>Eukaryota</taxon>
        <taxon>Fungi</taxon>
        <taxon>Fungi incertae sedis</taxon>
        <taxon>Zoopagomycota</taxon>
        <taxon>Kickxellomycotina</taxon>
        <taxon>Kickxellomycetes</taxon>
        <taxon>Kickxellales</taxon>
        <taxon>Kickxellaceae</taxon>
        <taxon>Coemansia</taxon>
    </lineage>
</organism>
<evidence type="ECO:0000256" key="4">
    <source>
        <dbReference type="ARBA" id="ARBA00022989"/>
    </source>
</evidence>
<evidence type="ECO:0000256" key="5">
    <source>
        <dbReference type="ARBA" id="ARBA00023136"/>
    </source>
</evidence>
<dbReference type="GO" id="GO:0022857">
    <property type="term" value="F:transmembrane transporter activity"/>
    <property type="evidence" value="ECO:0007669"/>
    <property type="project" value="InterPro"/>
</dbReference>
<sequence length="495" mass="51892">MLDRNPALYTVRHSPATIWILSSFSLFFDTFVYSLTVASLPTILQDSMGAPESANGVVTTMFGIGGVVGGAIAGILSDYMGNRRAMQTAGSLVYTAAGIVFFFSQHYYQVLLFRLINGVASGMACTLLYAALGDVYPANLLGFKVAIVAVCNNIAYTIGPLCGQRLFDAGGVRGPASAVIALSLLKLVLYATMAVDPLVIRKSVCSHVPDALLLASSGDIVLAPHGWEALAECPSDPSMAATRASLTQCPDGDNKRQLGEVPWQEYAEVTRADSRFPVLRLLTRLPVVVSTMAIISIIGVQCTLEGVIPLHLSDRFNYADSGGTTFVIFGLVFTAASPVVGWAIDVLVGRWGESMRYYTILAGSLATIPAMVLMALAGSYAVMMVGYALFAVADLCVFIPAQSAYGDLVNSIGANAMARGYSVSTFAWAVGAICLPPIGSALYERSGFAVPVIAVPAVACTISAAACVVFIISHRRSKRGGVAPSGAPDEACSSA</sequence>
<feature type="transmembrane region" description="Helical" evidence="6">
    <location>
        <begin position="139"/>
        <end position="158"/>
    </location>
</feature>
<feature type="transmembrane region" description="Helical" evidence="6">
    <location>
        <begin position="111"/>
        <end position="132"/>
    </location>
</feature>
<evidence type="ECO:0000256" key="1">
    <source>
        <dbReference type="ARBA" id="ARBA00004141"/>
    </source>
</evidence>
<feature type="transmembrane region" description="Helical" evidence="6">
    <location>
        <begin position="285"/>
        <end position="308"/>
    </location>
</feature>
<name>A0A9W7YFD2_9FUNG</name>
<feature type="transmembrane region" description="Helical" evidence="6">
    <location>
        <begin position="360"/>
        <end position="381"/>
    </location>
</feature>
<feature type="transmembrane region" description="Helical" evidence="6">
    <location>
        <begin position="420"/>
        <end position="442"/>
    </location>
</feature>
<dbReference type="InterPro" id="IPR011701">
    <property type="entry name" value="MFS"/>
</dbReference>
<keyword evidence="9" id="KW-1185">Reference proteome</keyword>
<accession>A0A9W7YFD2</accession>
<dbReference type="GO" id="GO:0016020">
    <property type="term" value="C:membrane"/>
    <property type="evidence" value="ECO:0007669"/>
    <property type="project" value="UniProtKB-SubCell"/>
</dbReference>
<evidence type="ECO:0000259" key="7">
    <source>
        <dbReference type="PROSITE" id="PS50850"/>
    </source>
</evidence>
<dbReference type="PANTHER" id="PTHR23506">
    <property type="entry name" value="GH10249P"/>
    <property type="match status" value="1"/>
</dbReference>
<dbReference type="InterPro" id="IPR020846">
    <property type="entry name" value="MFS_dom"/>
</dbReference>
<dbReference type="Gene3D" id="1.20.1250.20">
    <property type="entry name" value="MFS general substrate transporter like domains"/>
    <property type="match status" value="1"/>
</dbReference>
<proteinExistence type="predicted"/>
<evidence type="ECO:0000256" key="6">
    <source>
        <dbReference type="SAM" id="Phobius"/>
    </source>
</evidence>
<dbReference type="InterPro" id="IPR050930">
    <property type="entry name" value="MFS_Vesicular_Transporter"/>
</dbReference>
<dbReference type="SUPFAM" id="SSF103473">
    <property type="entry name" value="MFS general substrate transporter"/>
    <property type="match status" value="1"/>
</dbReference>
<keyword evidence="2" id="KW-0813">Transport</keyword>
<keyword evidence="4 6" id="KW-1133">Transmembrane helix</keyword>
<evidence type="ECO:0000313" key="8">
    <source>
        <dbReference type="EMBL" id="KAJ1734243.1"/>
    </source>
</evidence>
<gene>
    <name evidence="8" type="ORF">LPJ61_001182</name>
</gene>
<evidence type="ECO:0000256" key="3">
    <source>
        <dbReference type="ARBA" id="ARBA00022692"/>
    </source>
</evidence>
<protein>
    <recommendedName>
        <fullName evidence="7">Major facilitator superfamily (MFS) profile domain-containing protein</fullName>
    </recommendedName>
</protein>
<feature type="domain" description="Major facilitator superfamily (MFS) profile" evidence="7">
    <location>
        <begin position="18"/>
        <end position="476"/>
    </location>
</feature>
<feature type="transmembrane region" description="Helical" evidence="6">
    <location>
        <begin position="448"/>
        <end position="472"/>
    </location>
</feature>
<evidence type="ECO:0000256" key="2">
    <source>
        <dbReference type="ARBA" id="ARBA00022448"/>
    </source>
</evidence>
<dbReference type="PANTHER" id="PTHR23506:SF23">
    <property type="entry name" value="GH10249P"/>
    <property type="match status" value="1"/>
</dbReference>
<dbReference type="PROSITE" id="PS50850">
    <property type="entry name" value="MFS"/>
    <property type="match status" value="1"/>
</dbReference>
<dbReference type="AlphaFoldDB" id="A0A9W7YFD2"/>
<feature type="transmembrane region" description="Helical" evidence="6">
    <location>
        <begin position="328"/>
        <end position="348"/>
    </location>
</feature>
<evidence type="ECO:0000313" key="9">
    <source>
        <dbReference type="Proteomes" id="UP001143981"/>
    </source>
</evidence>
<reference evidence="8" key="1">
    <citation type="submission" date="2022-07" db="EMBL/GenBank/DDBJ databases">
        <title>Phylogenomic reconstructions and comparative analyses of Kickxellomycotina fungi.</title>
        <authorList>
            <person name="Reynolds N.K."/>
            <person name="Stajich J.E."/>
            <person name="Barry K."/>
            <person name="Grigoriev I.V."/>
            <person name="Crous P."/>
            <person name="Smith M.E."/>
        </authorList>
    </citation>
    <scope>NUCLEOTIDE SEQUENCE</scope>
    <source>
        <strain evidence="8">BCRC 34381</strain>
    </source>
</reference>
<feature type="transmembrane region" description="Helical" evidence="6">
    <location>
        <begin position="88"/>
        <end position="105"/>
    </location>
</feature>
<keyword evidence="5 6" id="KW-0472">Membrane</keyword>